<name>A0A914GQ48_GLORO</name>
<feature type="compositionally biased region" description="Acidic residues" evidence="1">
    <location>
        <begin position="211"/>
        <end position="228"/>
    </location>
</feature>
<feature type="compositionally biased region" description="Low complexity" evidence="1">
    <location>
        <begin position="371"/>
        <end position="387"/>
    </location>
</feature>
<keyword evidence="2" id="KW-0732">Signal</keyword>
<proteinExistence type="predicted"/>
<protein>
    <submittedName>
        <fullName evidence="4">Uncharacterized protein</fullName>
    </submittedName>
</protein>
<sequence length="729" mass="79412">MNKWDATSLVLLIAILCGAIHGAVLREQQQPLDAEHQQAPGHSNGTERTDTDNAEPEKPGPNPEMSEPEKPGPNPETSELEKPGPNPETSELEKPGPNPETSELEKPGPNPETSELEKPGSNPKTSELEKPGPNPETYELEKPGPNPETSELEKPGPNPETSELEKPGSNPETSELEKPGPNPETSELEKPGPNPETSELEKPGPNTEKSEPDESELYPEEAEPDESELYPAEAEPEKPVPNPEKSEAENLELNPEKSEPEKPGPNPEKSEPDQSEQYPAEAESEKPVPDPEKSEPEKPVSNPEKSEPDQSELYPAEAEPDQSELNPAEAESEESEGEQARKKRQAKPVNSTTTAKPNEPKANTSKPVNIGTNSTGPTPPSNTTAGGPPNPPANNKTDGTSNYEPKDNPDIKRNYTAKLVYWHDEGKTCHRKAEADAKENPKMDKVLALGQISVINKTAVKGAAPKTDSGNDVYFNKWSECAKIQFYGELGLEDAQRYFGNGTAAPKEEFSNMREFEKAGFMQDMVLLLIDGRVVCTGAKEEDPMTVTLSIVQNLKEGLISSVCPAKEKHEYGKTNLTMTESSTFVLGVVLRERLCPHNKVPGQVPNVTGDLVIEKLKYKYENVSLLVKHSCMGKNETVNIALPPIDVFETNELDRVLQLRDLELNLTTLMNGAMLEMGSKTADVSGFYFPASVVVGSGTAKNNATDANSEEKMHVEEGEIIAVESDVE</sequence>
<feature type="region of interest" description="Disordered" evidence="1">
    <location>
        <begin position="29"/>
        <end position="411"/>
    </location>
</feature>
<feature type="compositionally biased region" description="Polar residues" evidence="1">
    <location>
        <begin position="348"/>
        <end position="367"/>
    </location>
</feature>
<evidence type="ECO:0000313" key="4">
    <source>
        <dbReference type="WBParaSite" id="Gr19_v10_g10135.t1"/>
    </source>
</evidence>
<feature type="chain" id="PRO_5037042669" evidence="2">
    <location>
        <begin position="23"/>
        <end position="729"/>
    </location>
</feature>
<dbReference type="AlphaFoldDB" id="A0A914GQ48"/>
<keyword evidence="3" id="KW-1185">Reference proteome</keyword>
<accession>A0A914GQ48</accession>
<feature type="compositionally biased region" description="Basic and acidic residues" evidence="1">
    <location>
        <begin position="244"/>
        <end position="272"/>
    </location>
</feature>
<dbReference type="Proteomes" id="UP000887572">
    <property type="component" value="Unplaced"/>
</dbReference>
<evidence type="ECO:0000313" key="3">
    <source>
        <dbReference type="Proteomes" id="UP000887572"/>
    </source>
</evidence>
<feature type="compositionally biased region" description="Basic and acidic residues" evidence="1">
    <location>
        <begin position="45"/>
        <end position="58"/>
    </location>
</feature>
<feature type="signal peptide" evidence="2">
    <location>
        <begin position="1"/>
        <end position="22"/>
    </location>
</feature>
<reference evidence="4" key="1">
    <citation type="submission" date="2022-11" db="UniProtKB">
        <authorList>
            <consortium name="WormBaseParasite"/>
        </authorList>
    </citation>
    <scope>IDENTIFICATION</scope>
</reference>
<dbReference type="WBParaSite" id="Gr19_v10_g10135.t1">
    <property type="protein sequence ID" value="Gr19_v10_g10135.t1"/>
    <property type="gene ID" value="Gr19_v10_g10135"/>
</dbReference>
<evidence type="ECO:0000256" key="1">
    <source>
        <dbReference type="SAM" id="MobiDB-lite"/>
    </source>
</evidence>
<organism evidence="3 4">
    <name type="scientific">Globodera rostochiensis</name>
    <name type="common">Golden nematode worm</name>
    <name type="synonym">Heterodera rostochiensis</name>
    <dbReference type="NCBI Taxonomy" id="31243"/>
    <lineage>
        <taxon>Eukaryota</taxon>
        <taxon>Metazoa</taxon>
        <taxon>Ecdysozoa</taxon>
        <taxon>Nematoda</taxon>
        <taxon>Chromadorea</taxon>
        <taxon>Rhabditida</taxon>
        <taxon>Tylenchina</taxon>
        <taxon>Tylenchomorpha</taxon>
        <taxon>Tylenchoidea</taxon>
        <taxon>Heteroderidae</taxon>
        <taxon>Heteroderinae</taxon>
        <taxon>Globodera</taxon>
    </lineage>
</organism>
<feature type="compositionally biased region" description="Basic and acidic residues" evidence="1">
    <location>
        <begin position="283"/>
        <end position="308"/>
    </location>
</feature>
<evidence type="ECO:0000256" key="2">
    <source>
        <dbReference type="SAM" id="SignalP"/>
    </source>
</evidence>